<sequence length="171" mass="19605">MDQSLQTTAMPTYKSERRSKSNCPQTLKSSPVILLQTFSSYVLFLLRAWLFIAGRLWQANRNKRQRTRVYWSDYRGKIGLSLQYVTFSTADGALEAAPACDGRCSSEVSRNHLYGAGSNAVHFIVKSSRAATKLASYCLDHKQQLMRKVEDAISRVFVAFDEYMRRLFELR</sequence>
<gene>
    <name evidence="1" type="ORF">M9H77_26533</name>
</gene>
<keyword evidence="2" id="KW-1185">Reference proteome</keyword>
<comment type="caution">
    <text evidence="1">The sequence shown here is derived from an EMBL/GenBank/DDBJ whole genome shotgun (WGS) entry which is preliminary data.</text>
</comment>
<accession>A0ACC0ABT8</accession>
<proteinExistence type="predicted"/>
<dbReference type="EMBL" id="CM044706">
    <property type="protein sequence ID" value="KAI5657740.1"/>
    <property type="molecule type" value="Genomic_DNA"/>
</dbReference>
<organism evidence="1 2">
    <name type="scientific">Catharanthus roseus</name>
    <name type="common">Madagascar periwinkle</name>
    <name type="synonym">Vinca rosea</name>
    <dbReference type="NCBI Taxonomy" id="4058"/>
    <lineage>
        <taxon>Eukaryota</taxon>
        <taxon>Viridiplantae</taxon>
        <taxon>Streptophyta</taxon>
        <taxon>Embryophyta</taxon>
        <taxon>Tracheophyta</taxon>
        <taxon>Spermatophyta</taxon>
        <taxon>Magnoliopsida</taxon>
        <taxon>eudicotyledons</taxon>
        <taxon>Gunneridae</taxon>
        <taxon>Pentapetalae</taxon>
        <taxon>asterids</taxon>
        <taxon>lamiids</taxon>
        <taxon>Gentianales</taxon>
        <taxon>Apocynaceae</taxon>
        <taxon>Rauvolfioideae</taxon>
        <taxon>Vinceae</taxon>
        <taxon>Catharanthinae</taxon>
        <taxon>Catharanthus</taxon>
    </lineage>
</organism>
<name>A0ACC0ABT8_CATRO</name>
<evidence type="ECO:0000313" key="1">
    <source>
        <dbReference type="EMBL" id="KAI5657740.1"/>
    </source>
</evidence>
<dbReference type="Proteomes" id="UP001060085">
    <property type="component" value="Linkage Group LG06"/>
</dbReference>
<evidence type="ECO:0000313" key="2">
    <source>
        <dbReference type="Proteomes" id="UP001060085"/>
    </source>
</evidence>
<protein>
    <submittedName>
        <fullName evidence="1">Uncharacterized protein</fullName>
    </submittedName>
</protein>
<reference evidence="2" key="1">
    <citation type="journal article" date="2023" name="Nat. Plants">
        <title>Single-cell RNA sequencing provides a high-resolution roadmap for understanding the multicellular compartmentation of specialized metabolism.</title>
        <authorList>
            <person name="Sun S."/>
            <person name="Shen X."/>
            <person name="Li Y."/>
            <person name="Li Y."/>
            <person name="Wang S."/>
            <person name="Li R."/>
            <person name="Zhang H."/>
            <person name="Shen G."/>
            <person name="Guo B."/>
            <person name="Wei J."/>
            <person name="Xu J."/>
            <person name="St-Pierre B."/>
            <person name="Chen S."/>
            <person name="Sun C."/>
        </authorList>
    </citation>
    <scope>NUCLEOTIDE SEQUENCE [LARGE SCALE GENOMIC DNA]</scope>
</reference>